<comment type="caution">
    <text evidence="2">The sequence shown here is derived from an EMBL/GenBank/DDBJ whole genome shotgun (WGS) entry which is preliminary data.</text>
</comment>
<dbReference type="Proteomes" id="UP000759537">
    <property type="component" value="Unassembled WGS sequence"/>
</dbReference>
<evidence type="ECO:0000313" key="2">
    <source>
        <dbReference type="EMBL" id="KAF8479638.1"/>
    </source>
</evidence>
<feature type="region of interest" description="Disordered" evidence="1">
    <location>
        <begin position="267"/>
        <end position="294"/>
    </location>
</feature>
<proteinExistence type="predicted"/>
<evidence type="ECO:0000313" key="3">
    <source>
        <dbReference type="Proteomes" id="UP000759537"/>
    </source>
</evidence>
<gene>
    <name evidence="2" type="ORF">DFH94DRAFT_491151</name>
</gene>
<feature type="compositionally biased region" description="Basic and acidic residues" evidence="1">
    <location>
        <begin position="40"/>
        <end position="55"/>
    </location>
</feature>
<protein>
    <submittedName>
        <fullName evidence="2">Uncharacterized protein</fullName>
    </submittedName>
</protein>
<feature type="region of interest" description="Disordered" evidence="1">
    <location>
        <begin position="1"/>
        <end position="55"/>
    </location>
</feature>
<evidence type="ECO:0000256" key="1">
    <source>
        <dbReference type="SAM" id="MobiDB-lite"/>
    </source>
</evidence>
<feature type="compositionally biased region" description="Polar residues" evidence="1">
    <location>
        <begin position="1"/>
        <end position="12"/>
    </location>
</feature>
<keyword evidence="3" id="KW-1185">Reference proteome</keyword>
<name>A0A9P5MVI5_9AGAM</name>
<organism evidence="2 3">
    <name type="scientific">Russula ochroleuca</name>
    <dbReference type="NCBI Taxonomy" id="152965"/>
    <lineage>
        <taxon>Eukaryota</taxon>
        <taxon>Fungi</taxon>
        <taxon>Dikarya</taxon>
        <taxon>Basidiomycota</taxon>
        <taxon>Agaricomycotina</taxon>
        <taxon>Agaricomycetes</taxon>
        <taxon>Russulales</taxon>
        <taxon>Russulaceae</taxon>
        <taxon>Russula</taxon>
    </lineage>
</organism>
<reference evidence="2" key="1">
    <citation type="submission" date="2019-10" db="EMBL/GenBank/DDBJ databases">
        <authorList>
            <consortium name="DOE Joint Genome Institute"/>
            <person name="Kuo A."/>
            <person name="Miyauchi S."/>
            <person name="Kiss E."/>
            <person name="Drula E."/>
            <person name="Kohler A."/>
            <person name="Sanchez-Garcia M."/>
            <person name="Andreopoulos B."/>
            <person name="Barry K.W."/>
            <person name="Bonito G."/>
            <person name="Buee M."/>
            <person name="Carver A."/>
            <person name="Chen C."/>
            <person name="Cichocki N."/>
            <person name="Clum A."/>
            <person name="Culley D."/>
            <person name="Crous P.W."/>
            <person name="Fauchery L."/>
            <person name="Girlanda M."/>
            <person name="Hayes R."/>
            <person name="Keri Z."/>
            <person name="LaButti K."/>
            <person name="Lipzen A."/>
            <person name="Lombard V."/>
            <person name="Magnuson J."/>
            <person name="Maillard F."/>
            <person name="Morin E."/>
            <person name="Murat C."/>
            <person name="Nolan M."/>
            <person name="Ohm R."/>
            <person name="Pangilinan J."/>
            <person name="Pereira M."/>
            <person name="Perotto S."/>
            <person name="Peter M."/>
            <person name="Riley R."/>
            <person name="Sitrit Y."/>
            <person name="Stielow B."/>
            <person name="Szollosi G."/>
            <person name="Zifcakova L."/>
            <person name="Stursova M."/>
            <person name="Spatafora J.W."/>
            <person name="Tedersoo L."/>
            <person name="Vaario L.-M."/>
            <person name="Yamada A."/>
            <person name="Yan M."/>
            <person name="Wang P."/>
            <person name="Xu J."/>
            <person name="Bruns T."/>
            <person name="Baldrian P."/>
            <person name="Vilgalys R."/>
            <person name="Henrissat B."/>
            <person name="Grigoriev I.V."/>
            <person name="Hibbett D."/>
            <person name="Nagy L.G."/>
            <person name="Martin F.M."/>
        </authorList>
    </citation>
    <scope>NUCLEOTIDE SEQUENCE</scope>
    <source>
        <strain evidence="2">Prilba</strain>
    </source>
</reference>
<accession>A0A9P5MVI5</accession>
<dbReference type="EMBL" id="WHVB01000009">
    <property type="protein sequence ID" value="KAF8479638.1"/>
    <property type="molecule type" value="Genomic_DNA"/>
</dbReference>
<dbReference type="AlphaFoldDB" id="A0A9P5MVI5"/>
<reference evidence="2" key="2">
    <citation type="journal article" date="2020" name="Nat. Commun.">
        <title>Large-scale genome sequencing of mycorrhizal fungi provides insights into the early evolution of symbiotic traits.</title>
        <authorList>
            <person name="Miyauchi S."/>
            <person name="Kiss E."/>
            <person name="Kuo A."/>
            <person name="Drula E."/>
            <person name="Kohler A."/>
            <person name="Sanchez-Garcia M."/>
            <person name="Morin E."/>
            <person name="Andreopoulos B."/>
            <person name="Barry K.W."/>
            <person name="Bonito G."/>
            <person name="Buee M."/>
            <person name="Carver A."/>
            <person name="Chen C."/>
            <person name="Cichocki N."/>
            <person name="Clum A."/>
            <person name="Culley D."/>
            <person name="Crous P.W."/>
            <person name="Fauchery L."/>
            <person name="Girlanda M."/>
            <person name="Hayes R.D."/>
            <person name="Keri Z."/>
            <person name="LaButti K."/>
            <person name="Lipzen A."/>
            <person name="Lombard V."/>
            <person name="Magnuson J."/>
            <person name="Maillard F."/>
            <person name="Murat C."/>
            <person name="Nolan M."/>
            <person name="Ohm R.A."/>
            <person name="Pangilinan J."/>
            <person name="Pereira M.F."/>
            <person name="Perotto S."/>
            <person name="Peter M."/>
            <person name="Pfister S."/>
            <person name="Riley R."/>
            <person name="Sitrit Y."/>
            <person name="Stielow J.B."/>
            <person name="Szollosi G."/>
            <person name="Zifcakova L."/>
            <person name="Stursova M."/>
            <person name="Spatafora J.W."/>
            <person name="Tedersoo L."/>
            <person name="Vaario L.M."/>
            <person name="Yamada A."/>
            <person name="Yan M."/>
            <person name="Wang P."/>
            <person name="Xu J."/>
            <person name="Bruns T."/>
            <person name="Baldrian P."/>
            <person name="Vilgalys R."/>
            <person name="Dunand C."/>
            <person name="Henrissat B."/>
            <person name="Grigoriev I.V."/>
            <person name="Hibbett D."/>
            <person name="Nagy L.G."/>
            <person name="Martin F.M."/>
        </authorList>
    </citation>
    <scope>NUCLEOTIDE SEQUENCE</scope>
    <source>
        <strain evidence="2">Prilba</strain>
    </source>
</reference>
<sequence>MMANPIFTTANFSRPRPLSPGRGADSLSDVPIRKCMTSESDTRPRKPGFDNHSRTSEYTHAQAAIVVPPTTKLGKHRCTSHGTSSSSAVHAAATVVVAAQEKGGVDVFGEEVVEVDSFLQVEDEVIDVVDVDISVDIDEDVFNLRRLERQHCHCWISFEVDTWSIGATQHTFVAGRPKLALSRRIRDNQYEFPPHRAVSLDARGCSRSSHPTLRSASRCTTSSTMLSSLVALSQVHTCLCTDAPPNFRYTSLLVSQVNLARLRPDEEVAPNTSQNSEPPAPSAGSATGGLAQQEREFQRAVQLRSLSLHSSARRASHSWLGLPAVSPFPVSQRYCVSYRLRRRLRGRPQWTIWSEAGCKR</sequence>